<dbReference type="AlphaFoldDB" id="A0A158RCU4"/>
<gene>
    <name evidence="2" type="ORF">TCLT_LOCUS8915</name>
</gene>
<evidence type="ECO:0000313" key="3">
    <source>
        <dbReference type="Proteomes" id="UP000276776"/>
    </source>
</evidence>
<feature type="compositionally biased region" description="Basic and acidic residues" evidence="1">
    <location>
        <begin position="578"/>
        <end position="588"/>
    </location>
</feature>
<feature type="compositionally biased region" description="Basic residues" evidence="1">
    <location>
        <begin position="135"/>
        <end position="152"/>
    </location>
</feature>
<dbReference type="WBParaSite" id="TCLT_0000892601-mRNA-1">
    <property type="protein sequence ID" value="TCLT_0000892601-mRNA-1"/>
    <property type="gene ID" value="TCLT_0000892601"/>
</dbReference>
<proteinExistence type="predicted"/>
<accession>A0A158RCU4</accession>
<feature type="region of interest" description="Disordered" evidence="1">
    <location>
        <begin position="135"/>
        <end position="166"/>
    </location>
</feature>
<protein>
    <submittedName>
        <fullName evidence="4">WSD domain-containing protein</fullName>
    </submittedName>
</protein>
<evidence type="ECO:0000313" key="2">
    <source>
        <dbReference type="EMBL" id="VDN06507.1"/>
    </source>
</evidence>
<keyword evidence="3" id="KW-1185">Reference proteome</keyword>
<organism evidence="4">
    <name type="scientific">Thelazia callipaeda</name>
    <name type="common">Oriental eyeworm</name>
    <name type="synonym">Parasitic nematode</name>
    <dbReference type="NCBI Taxonomy" id="103827"/>
    <lineage>
        <taxon>Eukaryota</taxon>
        <taxon>Metazoa</taxon>
        <taxon>Ecdysozoa</taxon>
        <taxon>Nematoda</taxon>
        <taxon>Chromadorea</taxon>
        <taxon>Rhabditida</taxon>
        <taxon>Spirurina</taxon>
        <taxon>Spiruromorpha</taxon>
        <taxon>Thelazioidea</taxon>
        <taxon>Thelaziidae</taxon>
        <taxon>Thelazia</taxon>
    </lineage>
</organism>
<feature type="region of interest" description="Disordered" evidence="1">
    <location>
        <begin position="556"/>
        <end position="595"/>
    </location>
</feature>
<evidence type="ECO:0000313" key="4">
    <source>
        <dbReference type="WBParaSite" id="TCLT_0000892601-mRNA-1"/>
    </source>
</evidence>
<dbReference type="Proteomes" id="UP000276776">
    <property type="component" value="Unassembled WGS sequence"/>
</dbReference>
<reference evidence="4" key="1">
    <citation type="submission" date="2016-04" db="UniProtKB">
        <authorList>
            <consortium name="WormBaseParasite"/>
        </authorList>
    </citation>
    <scope>IDENTIFICATION</scope>
</reference>
<feature type="region of interest" description="Disordered" evidence="1">
    <location>
        <begin position="647"/>
        <end position="666"/>
    </location>
</feature>
<dbReference type="EMBL" id="UYYF01004701">
    <property type="protein sequence ID" value="VDN06507.1"/>
    <property type="molecule type" value="Genomic_DNA"/>
</dbReference>
<name>A0A158RCU4_THECL</name>
<reference evidence="2 3" key="2">
    <citation type="submission" date="2018-11" db="EMBL/GenBank/DDBJ databases">
        <authorList>
            <consortium name="Pathogen Informatics"/>
        </authorList>
    </citation>
    <scope>NUCLEOTIDE SEQUENCE [LARGE SCALE GENOMIC DNA]</scope>
</reference>
<sequence length="692" mass="79821">MGSKQKEIENEQKVRIKRFAKLWARTEAMDSETMQKEERKYEHDVKEAETQVIKTLKFFHYELESNVQPDIMALIFRKRRWSENEFRPTPTWIKNYNSFARIDGPGFNNMRRDARFLISTGYANLQELMRGFPYPKKKTGVKTRAHKPKSSHKKDESNDESSEDESTKYSAIVPPLLFFEIRNDLYRRSAAAAIALQLLCSIPSMETLSRIILFEKCQVITEWEIAKKTYAAHGMDWTKSEGMKQLCTEVAAELIALDEATDAINAIFRYESLQKLSIPLKMFIESEGVGSNLEELREELDKFMENAKPHGASIVTSVIEKVQNVMEVDASTSTTESERKAEEKLGSSAIESLKDMYPTRPDLQKAVENLILTFVDLLRVFDLLERIYEKLEPLSLEDIANVKYLERTDLRLQIHAIPVISKLSLSPAQFLNEFTNEVSRTMIQLYEMLKTYVSFQYIATEVIKHYSDALLEMKIDESEIREAVVEILVNNLLISKKNGTFINKDFDDTFVLELTSFARTNLLKLLYERYAKKLKFNPEELLKRVQNASRNRIAIVTATDNNSSEKKSYSRVNQNDNQARKDGTDKKTNPKPGFKIQQIQHVPDEVVKKLGTARLRCALKLLKYRKEKLLGKSYSVNSDSTAPCIDEAQNTRNNNDENCDNSSDSGSITDYECSICAAENNRLKQRKKYRKK</sequence>
<dbReference type="OrthoDB" id="5874315at2759"/>
<evidence type="ECO:0000256" key="1">
    <source>
        <dbReference type="SAM" id="MobiDB-lite"/>
    </source>
</evidence>